<organism evidence="1 2">
    <name type="scientific">Lachnoclostridium phytofermentans</name>
    <dbReference type="NCBI Taxonomy" id="66219"/>
    <lineage>
        <taxon>Bacteria</taxon>
        <taxon>Bacillati</taxon>
        <taxon>Bacillota</taxon>
        <taxon>Clostridia</taxon>
        <taxon>Lachnospirales</taxon>
        <taxon>Lachnospiraceae</taxon>
    </lineage>
</organism>
<evidence type="ECO:0000313" key="2">
    <source>
        <dbReference type="Proteomes" id="UP000262969"/>
    </source>
</evidence>
<keyword evidence="1" id="KW-0326">Glycosidase</keyword>
<dbReference type="GO" id="GO:0016798">
    <property type="term" value="F:hydrolase activity, acting on glycosyl bonds"/>
    <property type="evidence" value="ECO:0007669"/>
    <property type="project" value="UniProtKB-KW"/>
</dbReference>
<reference evidence="1 2" key="1">
    <citation type="journal article" date="2018" name="Nat. Biotechnol.">
        <title>A standardized bacterial taxonomy based on genome phylogeny substantially revises the tree of life.</title>
        <authorList>
            <person name="Parks D.H."/>
            <person name="Chuvochina M."/>
            <person name="Waite D.W."/>
            <person name="Rinke C."/>
            <person name="Skarshewski A."/>
            <person name="Chaumeil P.A."/>
            <person name="Hugenholtz P."/>
        </authorList>
    </citation>
    <scope>NUCLEOTIDE SEQUENCE [LARGE SCALE GENOMIC DNA]</scope>
    <source>
        <strain evidence="1">UBA11728</strain>
    </source>
</reference>
<accession>A0A3D2X7S3</accession>
<name>A0A3D2X7S3_9FIRM</name>
<sequence>DKNNQRVIHYIKTDEDHKQVEVILNCSEDSIVVERKGNELFSLLNEDTILKPKGVFIQQI</sequence>
<keyword evidence="1" id="KW-0378">Hydrolase</keyword>
<protein>
    <submittedName>
        <fullName evidence="1">Alpha-glycosidase</fullName>
    </submittedName>
</protein>
<evidence type="ECO:0000313" key="1">
    <source>
        <dbReference type="EMBL" id="HCL03036.1"/>
    </source>
</evidence>
<comment type="caution">
    <text evidence="1">The sequence shown here is derived from an EMBL/GenBank/DDBJ whole genome shotgun (WGS) entry which is preliminary data.</text>
</comment>
<dbReference type="EMBL" id="DPVV01000388">
    <property type="protein sequence ID" value="HCL03036.1"/>
    <property type="molecule type" value="Genomic_DNA"/>
</dbReference>
<dbReference type="Proteomes" id="UP000262969">
    <property type="component" value="Unassembled WGS sequence"/>
</dbReference>
<feature type="non-terminal residue" evidence="1">
    <location>
        <position position="1"/>
    </location>
</feature>
<dbReference type="AlphaFoldDB" id="A0A3D2X7S3"/>
<gene>
    <name evidence="1" type="ORF">DHW61_11620</name>
</gene>
<proteinExistence type="predicted"/>